<dbReference type="Proteomes" id="UP000694553">
    <property type="component" value="Unassembled WGS sequence"/>
</dbReference>
<dbReference type="AlphaFoldDB" id="A0A8U7LZJ6"/>
<keyword evidence="2" id="KW-1185">Reference proteome</keyword>
<dbReference type="OMA" id="CQQLCQV"/>
<protein>
    <submittedName>
        <fullName evidence="1">Uncharacterized protein</fullName>
    </submittedName>
</protein>
<accession>A0A8U7LZJ6</accession>
<evidence type="ECO:0000313" key="1">
    <source>
        <dbReference type="Ensembl" id="ENSCMUP00000029874.1"/>
    </source>
</evidence>
<sequence length="79" mass="8601">MADEEAERESGGPGGDLLELRRLRERLLELETGLRESREPAVQAATEYCKQLCQLGLALTRGLFAGVSSELVTLLSIPS</sequence>
<reference evidence="2" key="1">
    <citation type="submission" date="2019-10" db="EMBL/GenBank/DDBJ databases">
        <title>Corvus moneduloides (New Caledonian crow) genome, bCorMon1, primary haplotype.</title>
        <authorList>
            <person name="Rutz C."/>
            <person name="Fungtammasan C."/>
            <person name="Mountcastle J."/>
            <person name="Formenti G."/>
            <person name="Chow W."/>
            <person name="Howe K."/>
            <person name="Steele M.P."/>
            <person name="Fernandes J."/>
            <person name="Gilbert M.T.P."/>
            <person name="Fedrigo O."/>
            <person name="Jarvis E.D."/>
            <person name="Gemmell N."/>
        </authorList>
    </citation>
    <scope>NUCLEOTIDE SEQUENCE [LARGE SCALE GENOMIC DNA]</scope>
</reference>
<name>A0A8U7LZJ6_CORMO</name>
<organism evidence="1 2">
    <name type="scientific">Corvus moneduloides</name>
    <name type="common">New Caledonian crow</name>
    <dbReference type="NCBI Taxonomy" id="1196302"/>
    <lineage>
        <taxon>Eukaryota</taxon>
        <taxon>Metazoa</taxon>
        <taxon>Chordata</taxon>
        <taxon>Craniata</taxon>
        <taxon>Vertebrata</taxon>
        <taxon>Euteleostomi</taxon>
        <taxon>Archelosauria</taxon>
        <taxon>Archosauria</taxon>
        <taxon>Dinosauria</taxon>
        <taxon>Saurischia</taxon>
        <taxon>Theropoda</taxon>
        <taxon>Coelurosauria</taxon>
        <taxon>Aves</taxon>
        <taxon>Neognathae</taxon>
        <taxon>Neoaves</taxon>
        <taxon>Telluraves</taxon>
        <taxon>Australaves</taxon>
        <taxon>Passeriformes</taxon>
        <taxon>Corvoidea</taxon>
        <taxon>Corvidae</taxon>
        <taxon>Corvus</taxon>
    </lineage>
</organism>
<proteinExistence type="predicted"/>
<reference evidence="1" key="2">
    <citation type="submission" date="2025-08" db="UniProtKB">
        <authorList>
            <consortium name="Ensembl"/>
        </authorList>
    </citation>
    <scope>IDENTIFICATION</scope>
</reference>
<reference evidence="1" key="3">
    <citation type="submission" date="2025-09" db="UniProtKB">
        <authorList>
            <consortium name="Ensembl"/>
        </authorList>
    </citation>
    <scope>IDENTIFICATION</scope>
</reference>
<evidence type="ECO:0000313" key="2">
    <source>
        <dbReference type="Proteomes" id="UP000694553"/>
    </source>
</evidence>
<dbReference type="Ensembl" id="ENSCMUT00000030872.1">
    <property type="protein sequence ID" value="ENSCMUP00000029874.1"/>
    <property type="gene ID" value="ENSCMUG00000019883.1"/>
</dbReference>